<keyword evidence="11" id="KW-1185">Reference proteome</keyword>
<dbReference type="STRING" id="1841859.GCA_900157385_01680"/>
<feature type="modified residue" description="N6-(pyridoxal phosphate)lysine" evidence="8">
    <location>
        <position position="685"/>
    </location>
</feature>
<dbReference type="GO" id="GO:0008184">
    <property type="term" value="F:glycogen phosphorylase activity"/>
    <property type="evidence" value="ECO:0007669"/>
    <property type="project" value="InterPro"/>
</dbReference>
<sequence>MTDLDQTPSDGMSPSPTRADLVEHSRTGMSAAALQRAINDHLRYSIGRPAAARRPEHYYRALALAVRDRMQDRRVASTQTSLDLGRKVTCYLSAEFLMGPQLGNNLLNLNMERAAREALAAMGQNLDTVLACEEEPGLGNGGLGRLAACYLDSLATLERPAIGYGIRYEFGIFDQEIRDGWQVEQTDNWLDHGNPWEIAKPDVTYLVKWGGYVAHHTDDNGGDRVRWVPGRLLKGVAYDTPIQGYGVNTCNVLTLWSARAVKSFALEAFNTGDYYGAVEDEVMSETVTKVLYPNDEPEAGKQLRLLQQYFFVSCSLQHVLHIMDDLADAGVRELPQRFALQLNDTHPSIGVAELMRLLVDERDLAWDEAWDITVATFGYTNHTLLPEALETWPLELFGESLPRHLEIIYEINRRFLDEVRARFPGDEDRVRRMSLIGEDGGKNVRMAHLATVGSHAVNGVAALHSELLKTSVLKDFYEMWPDRFSNKTNGVTPRRFLALANPGLRELLDRTVGDGWLTDLGRLRGLEPFVDDASFRQEWRDIKRANKARLAKYIRAVAGVELNPDWMFDVQVKRIHEYKRQHLNVLHMVALYHRIKQNPGLSIPPRAFIFGGKAAPGYFMAKRIIKLINAVGETVNADPDVNRFMRVAFVPNFNVQNAHLIYPAADLSGQISTAGKEASGTGNMKFMINGALTIGTLDGANVEMREEVGPENFFLFGLTEQEVEAVKSNGYRPGGYIDGDDELRAVLDLIAGGTFSRGDTEVFRPLVDNLRHDDPFLVCADYASYVECQQRVSAAWQDRDSWTKMSILNTARSGKFSSDRAVAEYCEDIWNVWPLTVKM</sequence>
<comment type="catalytic activity">
    <reaction evidence="9">
        <text>[(1-&gt;4)-alpha-D-glucosyl](n) + phosphate = [(1-&gt;4)-alpha-D-glucosyl](n-1) + alpha-D-glucose 1-phosphate</text>
        <dbReference type="Rhea" id="RHEA:41732"/>
        <dbReference type="Rhea" id="RHEA-COMP:9584"/>
        <dbReference type="Rhea" id="RHEA-COMP:9586"/>
        <dbReference type="ChEBI" id="CHEBI:15444"/>
        <dbReference type="ChEBI" id="CHEBI:43474"/>
        <dbReference type="ChEBI" id="CHEBI:58601"/>
        <dbReference type="EC" id="2.4.1.1"/>
    </reaction>
</comment>
<dbReference type="FunFam" id="3.40.50.2000:FF:000005">
    <property type="entry name" value="Alpha-1,4 glucan phosphorylase"/>
    <property type="match status" value="1"/>
</dbReference>
<keyword evidence="5 9" id="KW-0808">Transferase</keyword>
<evidence type="ECO:0000256" key="7">
    <source>
        <dbReference type="ARBA" id="ARBA00023277"/>
    </source>
</evidence>
<dbReference type="PANTHER" id="PTHR11468">
    <property type="entry name" value="GLYCOGEN PHOSPHORYLASE"/>
    <property type="match status" value="1"/>
</dbReference>
<organism evidence="10 11">
    <name type="scientific">Mycobacterium terramassiliense</name>
    <dbReference type="NCBI Taxonomy" id="1841859"/>
    <lineage>
        <taxon>Bacteria</taxon>
        <taxon>Bacillati</taxon>
        <taxon>Actinomycetota</taxon>
        <taxon>Actinomycetes</taxon>
        <taxon>Mycobacteriales</taxon>
        <taxon>Mycobacteriaceae</taxon>
        <taxon>Mycobacterium</taxon>
    </lineage>
</organism>
<dbReference type="EMBL" id="FTRV01000011">
    <property type="protein sequence ID" value="SPM28200.1"/>
    <property type="molecule type" value="Genomic_DNA"/>
</dbReference>
<dbReference type="Gene3D" id="3.40.50.2000">
    <property type="entry name" value="Glycogen Phosphorylase B"/>
    <property type="match status" value="2"/>
</dbReference>
<evidence type="ECO:0000256" key="6">
    <source>
        <dbReference type="ARBA" id="ARBA00022898"/>
    </source>
</evidence>
<evidence type="ECO:0000256" key="2">
    <source>
        <dbReference type="ARBA" id="ARBA00006047"/>
    </source>
</evidence>
<name>A0A2U3N9N4_9MYCO</name>
<dbReference type="PIRSF" id="PIRSF000460">
    <property type="entry name" value="Pprylas_GlgP"/>
    <property type="match status" value="1"/>
</dbReference>
<keyword evidence="7 9" id="KW-0119">Carbohydrate metabolism</keyword>
<evidence type="ECO:0000256" key="1">
    <source>
        <dbReference type="ARBA" id="ARBA00001933"/>
    </source>
</evidence>
<evidence type="ECO:0000256" key="5">
    <source>
        <dbReference type="ARBA" id="ARBA00022679"/>
    </source>
</evidence>
<dbReference type="EC" id="2.4.1.1" evidence="9"/>
<keyword evidence="4 9" id="KW-0328">Glycosyltransferase</keyword>
<evidence type="ECO:0000313" key="10">
    <source>
        <dbReference type="EMBL" id="SPM28200.1"/>
    </source>
</evidence>
<dbReference type="GO" id="GO:0030170">
    <property type="term" value="F:pyridoxal phosphate binding"/>
    <property type="evidence" value="ECO:0007669"/>
    <property type="project" value="InterPro"/>
</dbReference>
<dbReference type="Pfam" id="PF00343">
    <property type="entry name" value="Phosphorylase"/>
    <property type="match status" value="1"/>
</dbReference>
<evidence type="ECO:0000313" key="11">
    <source>
        <dbReference type="Proteomes" id="UP000241595"/>
    </source>
</evidence>
<reference evidence="10 11" key="1">
    <citation type="submission" date="2017-01" db="EMBL/GenBank/DDBJ databases">
        <authorList>
            <consortium name="Urmite Genomes"/>
        </authorList>
    </citation>
    <scope>NUCLEOTIDE SEQUENCE [LARGE SCALE GENOMIC DNA]</scope>
    <source>
        <strain evidence="10 11">AB308</strain>
    </source>
</reference>
<keyword evidence="6 8" id="KW-0663">Pyridoxal phosphate</keyword>
<gene>
    <name evidence="10" type="ORF">MTAB308_1685</name>
</gene>
<dbReference type="InterPro" id="IPR000811">
    <property type="entry name" value="Glyco_trans_35"/>
</dbReference>
<dbReference type="InterPro" id="IPR011833">
    <property type="entry name" value="Glycg_phsphrylas"/>
</dbReference>
<dbReference type="SUPFAM" id="SSF53756">
    <property type="entry name" value="UDP-Glycosyltransferase/glycogen phosphorylase"/>
    <property type="match status" value="1"/>
</dbReference>
<protein>
    <recommendedName>
        <fullName evidence="9">Alpha-1,4 glucan phosphorylase</fullName>
        <ecNumber evidence="9">2.4.1.1</ecNumber>
    </recommendedName>
</protein>
<dbReference type="Proteomes" id="UP000241595">
    <property type="component" value="Unassembled WGS sequence"/>
</dbReference>
<keyword evidence="3" id="KW-0321">Glycogen metabolism</keyword>
<dbReference type="GO" id="GO:0005980">
    <property type="term" value="P:glycogen catabolic process"/>
    <property type="evidence" value="ECO:0007669"/>
    <property type="project" value="TreeGrafter"/>
</dbReference>
<dbReference type="FunFam" id="3.40.50.2000:FF:000149">
    <property type="entry name" value="Glycogen phosphorylase, muscle form"/>
    <property type="match status" value="1"/>
</dbReference>
<evidence type="ECO:0000256" key="9">
    <source>
        <dbReference type="RuleBase" id="RU000587"/>
    </source>
</evidence>
<dbReference type="NCBIfam" id="TIGR02093">
    <property type="entry name" value="P_ylase"/>
    <property type="match status" value="1"/>
</dbReference>
<evidence type="ECO:0000256" key="8">
    <source>
        <dbReference type="PIRSR" id="PIRSR000460-1"/>
    </source>
</evidence>
<dbReference type="CDD" id="cd04300">
    <property type="entry name" value="GT35_Glycogen_Phosphorylase"/>
    <property type="match status" value="1"/>
</dbReference>
<evidence type="ECO:0000256" key="4">
    <source>
        <dbReference type="ARBA" id="ARBA00022676"/>
    </source>
</evidence>
<comment type="cofactor">
    <cofactor evidence="1 9">
        <name>pyridoxal 5'-phosphate</name>
        <dbReference type="ChEBI" id="CHEBI:597326"/>
    </cofactor>
</comment>
<dbReference type="PANTHER" id="PTHR11468:SF3">
    <property type="entry name" value="GLYCOGEN PHOSPHORYLASE, LIVER FORM"/>
    <property type="match status" value="1"/>
</dbReference>
<comment type="similarity">
    <text evidence="2 9">Belongs to the glycogen phosphorylase family.</text>
</comment>
<accession>A0A2U3N9N4</accession>
<dbReference type="AlphaFoldDB" id="A0A2U3N9N4"/>
<comment type="function">
    <text evidence="9">Allosteric enzyme that catalyzes the rate-limiting step in glycogen catabolism, the phosphorolytic cleavage of glycogen to produce glucose-1-phosphate, and plays a central role in maintaining cellular and organismal glucose homeostasis.</text>
</comment>
<proteinExistence type="inferred from homology"/>
<dbReference type="GO" id="GO:0005737">
    <property type="term" value="C:cytoplasm"/>
    <property type="evidence" value="ECO:0007669"/>
    <property type="project" value="TreeGrafter"/>
</dbReference>
<evidence type="ECO:0000256" key="3">
    <source>
        <dbReference type="ARBA" id="ARBA00022600"/>
    </source>
</evidence>